<protein>
    <submittedName>
        <fullName evidence="1">Nucleotidyl transferase AbiEii/AbiGii toxin family protein</fullName>
    </submittedName>
</protein>
<dbReference type="InterPro" id="IPR014942">
    <property type="entry name" value="AbiEii"/>
</dbReference>
<reference evidence="1" key="1">
    <citation type="journal article" date="2021" name="Proc. Natl. Acad. Sci. U.S.A.">
        <title>Global biogeography of chemosynthetic symbionts reveals both localized and globally distributed symbiont groups. .</title>
        <authorList>
            <person name="Osvatic J.T."/>
            <person name="Wilkins L.G.E."/>
            <person name="Leibrecht L."/>
            <person name="Leray M."/>
            <person name="Zauner S."/>
            <person name="Polzin J."/>
            <person name="Camacho Y."/>
            <person name="Gros O."/>
            <person name="van Gils J.A."/>
            <person name="Eisen J.A."/>
            <person name="Petersen J.M."/>
            <person name="Yuen B."/>
        </authorList>
    </citation>
    <scope>NUCLEOTIDE SEQUENCE</scope>
    <source>
        <strain evidence="1">MAGclacostrist055</strain>
    </source>
</reference>
<dbReference type="Pfam" id="PF08843">
    <property type="entry name" value="AbiEii"/>
    <property type="match status" value="1"/>
</dbReference>
<dbReference type="EMBL" id="JAEPCR010000175">
    <property type="protein sequence ID" value="MCG7980942.1"/>
    <property type="molecule type" value="Genomic_DNA"/>
</dbReference>
<dbReference type="Proteomes" id="UP000886674">
    <property type="component" value="Unassembled WGS sequence"/>
</dbReference>
<evidence type="ECO:0000313" key="2">
    <source>
        <dbReference type="Proteomes" id="UP000886674"/>
    </source>
</evidence>
<evidence type="ECO:0000313" key="1">
    <source>
        <dbReference type="EMBL" id="MCG7980942.1"/>
    </source>
</evidence>
<comment type="caution">
    <text evidence="1">The sequence shown here is derived from an EMBL/GenBank/DDBJ whole genome shotgun (WGS) entry which is preliminary data.</text>
</comment>
<accession>A0A9E4NQ18</accession>
<keyword evidence="1" id="KW-0808">Transferase</keyword>
<gene>
    <name evidence="1" type="ORF">JAY77_22695</name>
</gene>
<proteinExistence type="predicted"/>
<sequence length="305" mass="34495">MNDKRGKNMAASVRDRLLALAKERGEDFQLLLTQYGLERLLRRLSQSGYRDRFILKGAMLFVLWGDQPHRATRDVDFLAFGDNSEVALQEIFRELCGIPVEDDGLTLMANSVQVDVIRDETEYGGIRVRLFGDLAGARVPIQADIGFGDAVTPEAKEIEYPTLLGNPAPYLRAYPRETVVAEKYQALVNLGMANSRMKDFYDLWVIARDFDFNGETLSEAIRNTFSRRQTPLPERTPSGLSAEFHEDAQKNNQWNAFLRKGALVASPPSITEVCGLLERFLLPPTQAVLQKHEFMAKWEASGSWY</sequence>
<name>A0A9E4NQ18_9GAMM</name>
<organism evidence="1 2">
    <name type="scientific">Candidatus Thiodiazotropha taylori</name>
    <dbReference type="NCBI Taxonomy" id="2792791"/>
    <lineage>
        <taxon>Bacteria</taxon>
        <taxon>Pseudomonadati</taxon>
        <taxon>Pseudomonadota</taxon>
        <taxon>Gammaproteobacteria</taxon>
        <taxon>Chromatiales</taxon>
        <taxon>Sedimenticolaceae</taxon>
        <taxon>Candidatus Thiodiazotropha</taxon>
    </lineage>
</organism>
<dbReference type="GO" id="GO:0016740">
    <property type="term" value="F:transferase activity"/>
    <property type="evidence" value="ECO:0007669"/>
    <property type="project" value="UniProtKB-KW"/>
</dbReference>
<dbReference type="AlphaFoldDB" id="A0A9E4NQ18"/>